<feature type="transmembrane region" description="Helical" evidence="2">
    <location>
        <begin position="716"/>
        <end position="742"/>
    </location>
</feature>
<feature type="region of interest" description="Disordered" evidence="1">
    <location>
        <begin position="66"/>
        <end position="101"/>
    </location>
</feature>
<comment type="caution">
    <text evidence="3">The sequence shown here is derived from an EMBL/GenBank/DDBJ whole genome shotgun (WGS) entry which is preliminary data.</text>
</comment>
<dbReference type="AlphaFoldDB" id="A0AAD9W3K9"/>
<sequence length="806" mass="88266">MEPLSTLDGENEMLQTVEISPIFRTQTAESRTLSPQILSRPPLEVVTSSSKPVVINYQVSMKSSSVSLRDQEGSLSGETVTQPSSTPPSTATAPPKGQDPDHKIVDIMERLPLSHSLGLWACIVILGGTILTLTVLGFLIFLWAGEGPKGGESATYLWRKIMLSESSSTQTITICSVVIRTIAAAQAVICTSLTAALLLERRRLPLSRAVQVSVARGVNDGPFNFVREVISWRALRETLRLETCLLIIVTAATFGTQFTSTILVSGFNRTTLVQFPEQLHHNVILSVEAAQNVSKINSFSQFPPSYAIFGEVETDQAPDPGPNGVSDTGAKSRSFLPFQEEQRTKLRKYEGPAFSETTQVMCMRPFIEAQVFSDHVMTARSALALPFIEGTISYDKTFKEAGLETWTMCTESNGKTGHTGSLNLCLPQNISCTFPLMEEGDSSDLPSIGLCHLGADVIDNTSDNERENYSIESYWNDSNPLWSANAYPWIYLTLGTNLTSDAWIQDGPRDSNSSIALGSPVAQVSEWYSYQILPNMILNLTLCFAGVATGIYDVSMATTVNPMEPEVKWTPAGSEDGAESGQNFMGTTIPQLSAAERGVMSISAVRDPTGLALEDLNISSHTLWFGPYWFTGMATESTGGSWVMCNFCQFEGWAIPPGIAALFARTIHTTGRAAWAIQTFLTIYTESWYAQILPQFDVASDIRVTSTTDVRVPKSWAALVAVLVMTVVNLVCVWTITVLYAVHSRYSCQGNVWHTISQLMSDHTKPILEQSNQMKDSEVAKRVEKDDYLVFIGRSKGSDKVTVLKA</sequence>
<evidence type="ECO:0000256" key="2">
    <source>
        <dbReference type="SAM" id="Phobius"/>
    </source>
</evidence>
<keyword evidence="2" id="KW-0812">Transmembrane</keyword>
<keyword evidence="2" id="KW-1133">Transmembrane helix</keyword>
<organism evidence="3 4">
    <name type="scientific">Phomopsis amygdali</name>
    <name type="common">Fusicoccum amygdali</name>
    <dbReference type="NCBI Taxonomy" id="1214568"/>
    <lineage>
        <taxon>Eukaryota</taxon>
        <taxon>Fungi</taxon>
        <taxon>Dikarya</taxon>
        <taxon>Ascomycota</taxon>
        <taxon>Pezizomycotina</taxon>
        <taxon>Sordariomycetes</taxon>
        <taxon>Sordariomycetidae</taxon>
        <taxon>Diaporthales</taxon>
        <taxon>Diaporthaceae</taxon>
        <taxon>Diaporthe</taxon>
    </lineage>
</organism>
<name>A0AAD9W3K9_PHOAM</name>
<dbReference type="EMBL" id="JAUJFL010000004">
    <property type="protein sequence ID" value="KAK2604687.1"/>
    <property type="molecule type" value="Genomic_DNA"/>
</dbReference>
<feature type="region of interest" description="Disordered" evidence="1">
    <location>
        <begin position="313"/>
        <end position="333"/>
    </location>
</feature>
<feature type="compositionally biased region" description="Polar residues" evidence="1">
    <location>
        <begin position="66"/>
        <end position="82"/>
    </location>
</feature>
<dbReference type="Proteomes" id="UP001265746">
    <property type="component" value="Unassembled WGS sequence"/>
</dbReference>
<accession>A0AAD9W3K9</accession>
<feature type="transmembrane region" description="Helical" evidence="2">
    <location>
        <begin position="243"/>
        <end position="267"/>
    </location>
</feature>
<protein>
    <submittedName>
        <fullName evidence="3">Uncharacterized protein</fullName>
    </submittedName>
</protein>
<proteinExistence type="predicted"/>
<feature type="transmembrane region" description="Helical" evidence="2">
    <location>
        <begin position="171"/>
        <end position="199"/>
    </location>
</feature>
<reference evidence="3" key="1">
    <citation type="submission" date="2023-06" db="EMBL/GenBank/DDBJ databases">
        <authorList>
            <person name="Noh H."/>
        </authorList>
    </citation>
    <scope>NUCLEOTIDE SEQUENCE</scope>
    <source>
        <strain evidence="3">DUCC20226</strain>
    </source>
</reference>
<evidence type="ECO:0000313" key="4">
    <source>
        <dbReference type="Proteomes" id="UP001265746"/>
    </source>
</evidence>
<keyword evidence="2" id="KW-0472">Membrane</keyword>
<feature type="transmembrane region" description="Helical" evidence="2">
    <location>
        <begin position="117"/>
        <end position="144"/>
    </location>
</feature>
<feature type="compositionally biased region" description="Low complexity" evidence="1">
    <location>
        <begin position="83"/>
        <end position="95"/>
    </location>
</feature>
<gene>
    <name evidence="3" type="ORF">N8I77_007596</name>
</gene>
<keyword evidence="4" id="KW-1185">Reference proteome</keyword>
<evidence type="ECO:0000256" key="1">
    <source>
        <dbReference type="SAM" id="MobiDB-lite"/>
    </source>
</evidence>
<evidence type="ECO:0000313" key="3">
    <source>
        <dbReference type="EMBL" id="KAK2604687.1"/>
    </source>
</evidence>